<proteinExistence type="predicted"/>
<evidence type="ECO:0000313" key="3">
    <source>
        <dbReference type="EMBL" id="KAK4205443.1"/>
    </source>
</evidence>
<reference evidence="3" key="2">
    <citation type="submission" date="2023-05" db="EMBL/GenBank/DDBJ databases">
        <authorList>
            <consortium name="Lawrence Berkeley National Laboratory"/>
            <person name="Steindorff A."/>
            <person name="Hensen N."/>
            <person name="Bonometti L."/>
            <person name="Westerberg I."/>
            <person name="Brannstrom I.O."/>
            <person name="Guillou S."/>
            <person name="Cros-Aarteil S."/>
            <person name="Calhoun S."/>
            <person name="Haridas S."/>
            <person name="Kuo A."/>
            <person name="Mondo S."/>
            <person name="Pangilinan J."/>
            <person name="Riley R."/>
            <person name="Labutti K."/>
            <person name="Andreopoulos B."/>
            <person name="Lipzen A."/>
            <person name="Chen C."/>
            <person name="Yanf M."/>
            <person name="Daum C."/>
            <person name="Ng V."/>
            <person name="Clum A."/>
            <person name="Ohm R."/>
            <person name="Martin F."/>
            <person name="Silar P."/>
            <person name="Natvig D."/>
            <person name="Lalanne C."/>
            <person name="Gautier V."/>
            <person name="Ament-Velasquez S.L."/>
            <person name="Kruys A."/>
            <person name="Hutchinson M.I."/>
            <person name="Powell A.J."/>
            <person name="Barry K."/>
            <person name="Miller A.N."/>
            <person name="Grigoriev I.V."/>
            <person name="Debuchy R."/>
            <person name="Gladieux P."/>
            <person name="Thoren M.H."/>
            <person name="Johannesson H."/>
        </authorList>
    </citation>
    <scope>NUCLEOTIDE SEQUENCE</scope>
    <source>
        <strain evidence="3">CBS 315.58</strain>
    </source>
</reference>
<dbReference type="Pfam" id="PF26639">
    <property type="entry name" value="Het-6_barrel"/>
    <property type="match status" value="1"/>
</dbReference>
<feature type="region of interest" description="Disordered" evidence="1">
    <location>
        <begin position="43"/>
        <end position="72"/>
    </location>
</feature>
<organism evidence="3 4">
    <name type="scientific">Triangularia verruculosa</name>
    <dbReference type="NCBI Taxonomy" id="2587418"/>
    <lineage>
        <taxon>Eukaryota</taxon>
        <taxon>Fungi</taxon>
        <taxon>Dikarya</taxon>
        <taxon>Ascomycota</taxon>
        <taxon>Pezizomycotina</taxon>
        <taxon>Sordariomycetes</taxon>
        <taxon>Sordariomycetidae</taxon>
        <taxon>Sordariales</taxon>
        <taxon>Podosporaceae</taxon>
        <taxon>Triangularia</taxon>
    </lineage>
</organism>
<accession>A0AAN6XR83</accession>
<evidence type="ECO:0000313" key="4">
    <source>
        <dbReference type="Proteomes" id="UP001303160"/>
    </source>
</evidence>
<dbReference type="Pfam" id="PF06985">
    <property type="entry name" value="HET"/>
    <property type="match status" value="1"/>
</dbReference>
<comment type="caution">
    <text evidence="3">The sequence shown here is derived from an EMBL/GenBank/DDBJ whole genome shotgun (WGS) entry which is preliminary data.</text>
</comment>
<evidence type="ECO:0000259" key="2">
    <source>
        <dbReference type="Pfam" id="PF06985"/>
    </source>
</evidence>
<feature type="domain" description="Heterokaryon incompatibility" evidence="2">
    <location>
        <begin position="93"/>
        <end position="275"/>
    </location>
</feature>
<name>A0AAN6XR83_9PEZI</name>
<feature type="compositionally biased region" description="Low complexity" evidence="1">
    <location>
        <begin position="43"/>
        <end position="59"/>
    </location>
</feature>
<dbReference type="PANTHER" id="PTHR24148:SF73">
    <property type="entry name" value="HET DOMAIN PROTEIN (AFU_ORTHOLOGUE AFUA_8G01020)"/>
    <property type="match status" value="1"/>
</dbReference>
<dbReference type="Proteomes" id="UP001303160">
    <property type="component" value="Unassembled WGS sequence"/>
</dbReference>
<dbReference type="AlphaFoldDB" id="A0AAN6XR83"/>
<feature type="compositionally biased region" description="Basic and acidic residues" evidence="1">
    <location>
        <begin position="1021"/>
        <end position="1050"/>
    </location>
</feature>
<dbReference type="InterPro" id="IPR052895">
    <property type="entry name" value="HetReg/Transcr_Mod"/>
</dbReference>
<sequence>MAVNLKKLRTIAQSLRAFNYHTAAKLEKPETDFRLLELYPASTSVPAPTSTSRPSTAAAFSEPSNNDETKVDEAPPLVCRLFTTPLSNPCQPFKALSYVWGSDATPYSIHVLHTDPDGTTTTLKLPITSSLYTALLHLRDPETSQTLWIDQLCIDQSNNQEKAAQVSLMGKIYSSASQVLVWLGEAKDNSHQLMQLWAAVGQEMRDIGVEKYYTKEGWPILQRILDGTNPDDLETQQFHAIVKKHAGDFAARIRDGSMTAWFQREWFTRAWVIQEFCMCPDTVFVCGHERFEVDLMLLAGQVLSFTTREMMKPPHNVTISELGACAEDPTPHFFSCRKRRRKYEDKLPDATGDTLFDLMRKMFVGRDTRAKVWRDRVYSLLGLAVDGEVLGIKPDYEDLWGEEKTRDIMTDIARKMITNEASGRVEVLCYARSPKAVKGLPSWVPDWKTNEITSYYYVNEATDQHYFAACGQQHLKAETIPSWSSHVLGLKGFWVDTVDALAPANEVWSDVLMFDSERELRCLQQVVYLLGMAASRPGNPYPSEERRAETVWRVPIADAWQVDGSWVRASRDHNVHVQCQQAYDCLLWDRRQNTERPEEARRIYEEFGWEEKRQRGELGAKYRQFVSVGGGNKKPFLTAKGFLGMGPPDMQVGDGVVVFCGGRIPFVVRQLPVKKGEKETFQLLGEAFCDGIMDGEAAVEENRRDFFLETAGISAGFPESPRISPTFPHQPWPELHQIWKFGTSLRRTTRQLLLFVDSWMLAAGFLASTSSAIGPNVPDEEKRLPGKPAPMPNWKWPNPFQSSRAAKYEATCQVQRSFKAEEFKLDDLAQNPPLGLLPWRDALKDVFAEREYPGGWDGIDNHGYDRNVLKMDYETVPLKVREWIEEQERKELPGQGLFALFARPAPGTRVFKQVPVPEEPTPEFREKDDRRVVIFAPGAIYESLPLWLGEDSGCDDEMLDLSRYSGQAKNGGVIGYPIFHSKPERSKGERDIEFSLLAQVVKLKEGETEDAEAVESPSQAEAEKPAATEAVKEAVKEAAKEATEAAKDEL</sequence>
<dbReference type="InterPro" id="IPR010730">
    <property type="entry name" value="HET"/>
</dbReference>
<gene>
    <name evidence="3" type="ORF">QBC40DRAFT_336112</name>
</gene>
<keyword evidence="4" id="KW-1185">Reference proteome</keyword>
<dbReference type="EMBL" id="MU863876">
    <property type="protein sequence ID" value="KAK4205443.1"/>
    <property type="molecule type" value="Genomic_DNA"/>
</dbReference>
<dbReference type="PANTHER" id="PTHR24148">
    <property type="entry name" value="ANKYRIN REPEAT DOMAIN-CONTAINING PROTEIN 39 HOMOLOG-RELATED"/>
    <property type="match status" value="1"/>
</dbReference>
<protein>
    <submittedName>
        <fullName evidence="3">Heterokaryon incompatibility protein-domain-containing protein</fullName>
    </submittedName>
</protein>
<reference evidence="3" key="1">
    <citation type="journal article" date="2023" name="Mol. Phylogenet. Evol.">
        <title>Genome-scale phylogeny and comparative genomics of the fungal order Sordariales.</title>
        <authorList>
            <person name="Hensen N."/>
            <person name="Bonometti L."/>
            <person name="Westerberg I."/>
            <person name="Brannstrom I.O."/>
            <person name="Guillou S."/>
            <person name="Cros-Aarteil S."/>
            <person name="Calhoun S."/>
            <person name="Haridas S."/>
            <person name="Kuo A."/>
            <person name="Mondo S."/>
            <person name="Pangilinan J."/>
            <person name="Riley R."/>
            <person name="LaButti K."/>
            <person name="Andreopoulos B."/>
            <person name="Lipzen A."/>
            <person name="Chen C."/>
            <person name="Yan M."/>
            <person name="Daum C."/>
            <person name="Ng V."/>
            <person name="Clum A."/>
            <person name="Steindorff A."/>
            <person name="Ohm R.A."/>
            <person name="Martin F."/>
            <person name="Silar P."/>
            <person name="Natvig D.O."/>
            <person name="Lalanne C."/>
            <person name="Gautier V."/>
            <person name="Ament-Velasquez S.L."/>
            <person name="Kruys A."/>
            <person name="Hutchinson M.I."/>
            <person name="Powell A.J."/>
            <person name="Barry K."/>
            <person name="Miller A.N."/>
            <person name="Grigoriev I.V."/>
            <person name="Debuchy R."/>
            <person name="Gladieux P."/>
            <person name="Hiltunen Thoren M."/>
            <person name="Johannesson H."/>
        </authorList>
    </citation>
    <scope>NUCLEOTIDE SEQUENCE</scope>
    <source>
        <strain evidence="3">CBS 315.58</strain>
    </source>
</reference>
<feature type="region of interest" description="Disordered" evidence="1">
    <location>
        <begin position="1006"/>
        <end position="1050"/>
    </location>
</feature>
<evidence type="ECO:0000256" key="1">
    <source>
        <dbReference type="SAM" id="MobiDB-lite"/>
    </source>
</evidence>